<dbReference type="InterPro" id="IPR057667">
    <property type="entry name" value="HTH_SB"/>
</dbReference>
<dbReference type="InterPro" id="IPR009057">
    <property type="entry name" value="Homeodomain-like_sf"/>
</dbReference>
<sequence length="282" mass="32366">MSEQKPSQLSVELRDKIVSRHRSGKGYQNISAEFKVPKNTLASIILKWKKFRTSKTLPRAGSPAQFGQLGEKGLGKGGAKNPIVTLTELQSSSVEMGEPFRRTTISAALYHSGLYDRGARRKEASPQEGNMTARLEDSQIMRNKTLCSDETKFEFFGLNAKRHVWRKPRTIPYGEAWWWQHHDVGMFFSSRDWETSQDRGKDEWSIKRSLITTCSRVLSTSDWRDQKIAVQQRSPSNLTELQRICREEWEKLPKYKCAKLVSSHPRRPEAVIAAKVDSTKYC</sequence>
<dbReference type="Gene3D" id="3.30.420.10">
    <property type="entry name" value="Ribonuclease H-like superfamily/Ribonuclease H"/>
    <property type="match status" value="1"/>
</dbReference>
<dbReference type="InterPro" id="IPR036388">
    <property type="entry name" value="WH-like_DNA-bd_sf"/>
</dbReference>
<name>A0A8C7MUW6_ONCKI</name>
<dbReference type="Pfam" id="PF25787">
    <property type="entry name" value="HTH_SB"/>
    <property type="match status" value="1"/>
</dbReference>
<evidence type="ECO:0000313" key="3">
    <source>
        <dbReference type="Proteomes" id="UP000694557"/>
    </source>
</evidence>
<reference evidence="2" key="1">
    <citation type="submission" date="2025-08" db="UniProtKB">
        <authorList>
            <consortium name="Ensembl"/>
        </authorList>
    </citation>
    <scope>IDENTIFICATION</scope>
</reference>
<organism evidence="2 3">
    <name type="scientific">Oncorhynchus kisutch</name>
    <name type="common">Coho salmon</name>
    <name type="synonym">Salmo kisutch</name>
    <dbReference type="NCBI Taxonomy" id="8019"/>
    <lineage>
        <taxon>Eukaryota</taxon>
        <taxon>Metazoa</taxon>
        <taxon>Chordata</taxon>
        <taxon>Craniata</taxon>
        <taxon>Vertebrata</taxon>
        <taxon>Euteleostomi</taxon>
        <taxon>Actinopterygii</taxon>
        <taxon>Neopterygii</taxon>
        <taxon>Teleostei</taxon>
        <taxon>Protacanthopterygii</taxon>
        <taxon>Salmoniformes</taxon>
        <taxon>Salmonidae</taxon>
        <taxon>Salmoninae</taxon>
        <taxon>Oncorhynchus</taxon>
    </lineage>
</organism>
<dbReference type="GeneTree" id="ENSGT01120000271870"/>
<accession>A0A8C7MUW6</accession>
<evidence type="ECO:0000259" key="1">
    <source>
        <dbReference type="Pfam" id="PF25787"/>
    </source>
</evidence>
<dbReference type="Ensembl" id="ENSOKIT00005086510.1">
    <property type="protein sequence ID" value="ENSOKIP00005081172.1"/>
    <property type="gene ID" value="ENSOKIG00005035056.1"/>
</dbReference>
<protein>
    <recommendedName>
        <fullName evidence="1">Sleeping Beauty transposase HTH domain-containing protein</fullName>
    </recommendedName>
</protein>
<dbReference type="InterPro" id="IPR036397">
    <property type="entry name" value="RNaseH_sf"/>
</dbReference>
<feature type="domain" description="Sleeping Beauty transposase HTH" evidence="1">
    <location>
        <begin position="7"/>
        <end position="53"/>
    </location>
</feature>
<evidence type="ECO:0000313" key="2">
    <source>
        <dbReference type="Ensembl" id="ENSOKIP00005081172.1"/>
    </source>
</evidence>
<proteinExistence type="predicted"/>
<reference evidence="2" key="2">
    <citation type="submission" date="2025-09" db="UniProtKB">
        <authorList>
            <consortium name="Ensembl"/>
        </authorList>
    </citation>
    <scope>IDENTIFICATION</scope>
</reference>
<dbReference type="SUPFAM" id="SSF46689">
    <property type="entry name" value="Homeodomain-like"/>
    <property type="match status" value="1"/>
</dbReference>
<dbReference type="GO" id="GO:0003676">
    <property type="term" value="F:nucleic acid binding"/>
    <property type="evidence" value="ECO:0007669"/>
    <property type="project" value="InterPro"/>
</dbReference>
<dbReference type="Gene3D" id="1.10.10.10">
    <property type="entry name" value="Winged helix-like DNA-binding domain superfamily/Winged helix DNA-binding domain"/>
    <property type="match status" value="1"/>
</dbReference>
<dbReference type="AlphaFoldDB" id="A0A8C7MUW6"/>
<dbReference type="Proteomes" id="UP000694557">
    <property type="component" value="Unassembled WGS sequence"/>
</dbReference>
<keyword evidence="3" id="KW-1185">Reference proteome</keyword>